<dbReference type="Proteomes" id="UP000281677">
    <property type="component" value="Unassembled WGS sequence"/>
</dbReference>
<dbReference type="OrthoDB" id="5273330at2759"/>
<dbReference type="Gene3D" id="1.20.1280.50">
    <property type="match status" value="1"/>
</dbReference>
<evidence type="ECO:0000313" key="3">
    <source>
        <dbReference type="Proteomes" id="UP000281677"/>
    </source>
</evidence>
<organism evidence="2 3">
    <name type="scientific">Hortaea werneckii</name>
    <name type="common">Black yeast</name>
    <name type="synonym">Cladosporium werneckii</name>
    <dbReference type="NCBI Taxonomy" id="91943"/>
    <lineage>
        <taxon>Eukaryota</taxon>
        <taxon>Fungi</taxon>
        <taxon>Dikarya</taxon>
        <taxon>Ascomycota</taxon>
        <taxon>Pezizomycotina</taxon>
        <taxon>Dothideomycetes</taxon>
        <taxon>Dothideomycetidae</taxon>
        <taxon>Mycosphaerellales</taxon>
        <taxon>Teratosphaeriaceae</taxon>
        <taxon>Hortaea</taxon>
    </lineage>
</organism>
<comment type="caution">
    <text evidence="2">The sequence shown here is derived from an EMBL/GenBank/DDBJ whole genome shotgun (WGS) entry which is preliminary data.</text>
</comment>
<dbReference type="InterPro" id="IPR001810">
    <property type="entry name" value="F-box_dom"/>
</dbReference>
<evidence type="ECO:0000313" key="2">
    <source>
        <dbReference type="EMBL" id="RMZ25005.1"/>
    </source>
</evidence>
<reference evidence="2 3" key="1">
    <citation type="journal article" date="2018" name="BMC Genomics">
        <title>Genomic evidence for intraspecific hybridization in a clonal and extremely halotolerant yeast.</title>
        <authorList>
            <person name="Gostincar C."/>
            <person name="Stajich J.E."/>
            <person name="Zupancic J."/>
            <person name="Zalar P."/>
            <person name="Gunde-Cimerman N."/>
        </authorList>
    </citation>
    <scope>NUCLEOTIDE SEQUENCE [LARGE SCALE GENOMIC DNA]</scope>
    <source>
        <strain evidence="2 3">EXF-120</strain>
    </source>
</reference>
<sequence>MATTLIVLPADLLALIISYIRAPSDLRNVSLTCKALYAVAVIPIYRTMTLKLFHVDNRKLLQALVPENAALSHVRHLVIDPYTHCLSENTENVLMTLQLLANFLPRDSLVSFTLDWPILREAKTHLILQASSILEILFRRQRQLRTMRIDPCADQAQIKRFGSLSNVTTFQFEVSSKTTAETCGSALEHSPSLRNLEIRVHLEKCDTAPQRDVMSAGLVEHIFGNFLKHDRHIVLRALQLRGFELSSASAKLATAIDLSRIQSLGLHHCSGTADFLGQMKLASGLRHTALRTLVLVERSDTRPSAAITAMNDLLQSFTGLENLIVAAPWQVALMPGFKALANHAATLKLLYIDCLPLLSDADDADDVTASNLHLLLGKCIKLEQIALEMPDLVLTYIDAEIEETSKKIATALAAAPRLRAFRPHNELEDRNFEPRLNIDGPGLETNKVTDAGIEALLQHWATSFMSLAPGLTATGLAFSRRRPSLGGSEVDRHYYVHGHQLDPYGQKSIVVMRMTLDQVMEIEPVSDILEINPYGPGLFRLGYQP</sequence>
<feature type="domain" description="F-box" evidence="1">
    <location>
        <begin position="7"/>
        <end position="50"/>
    </location>
</feature>
<accession>A0A3M7IHM8</accession>
<protein>
    <recommendedName>
        <fullName evidence="1">F-box domain-containing protein</fullName>
    </recommendedName>
</protein>
<name>A0A3M7IHM8_HORWE</name>
<evidence type="ECO:0000259" key="1">
    <source>
        <dbReference type="Pfam" id="PF12937"/>
    </source>
</evidence>
<dbReference type="EMBL" id="QWIT01000382">
    <property type="protein sequence ID" value="RMZ25005.1"/>
    <property type="molecule type" value="Genomic_DNA"/>
</dbReference>
<proteinExistence type="predicted"/>
<gene>
    <name evidence="2" type="ORF">D0859_10939</name>
</gene>
<dbReference type="AlphaFoldDB" id="A0A3M7IHM8"/>
<dbReference type="Pfam" id="PF12937">
    <property type="entry name" value="F-box-like"/>
    <property type="match status" value="1"/>
</dbReference>
<dbReference type="InterPro" id="IPR036047">
    <property type="entry name" value="F-box-like_dom_sf"/>
</dbReference>
<dbReference type="SUPFAM" id="SSF81383">
    <property type="entry name" value="F-box domain"/>
    <property type="match status" value="1"/>
</dbReference>